<keyword evidence="1" id="KW-0539">Nucleus</keyword>
<dbReference type="SUPFAM" id="SSF47676">
    <property type="entry name" value="Conserved domain common to transcription factors TFIIS, elongin A, CRSP70"/>
    <property type="match status" value="1"/>
</dbReference>
<dbReference type="GeneID" id="39732714"/>
<organism evidence="5 6">
    <name type="scientific">Plasmodium gallinaceum</name>
    <dbReference type="NCBI Taxonomy" id="5849"/>
    <lineage>
        <taxon>Eukaryota</taxon>
        <taxon>Sar</taxon>
        <taxon>Alveolata</taxon>
        <taxon>Apicomplexa</taxon>
        <taxon>Aconoidasida</taxon>
        <taxon>Haemosporida</taxon>
        <taxon>Plasmodiidae</taxon>
        <taxon>Plasmodium</taxon>
        <taxon>Plasmodium (Haemamoeba)</taxon>
    </lineage>
</organism>
<evidence type="ECO:0000259" key="4">
    <source>
        <dbReference type="PROSITE" id="PS51319"/>
    </source>
</evidence>
<dbReference type="OMA" id="PCLFEDK"/>
<feature type="domain" description="TFIIS N-terminal" evidence="4">
    <location>
        <begin position="345"/>
        <end position="431"/>
    </location>
</feature>
<dbReference type="EMBL" id="CVMV01000070">
    <property type="protein sequence ID" value="CRG96602.1"/>
    <property type="molecule type" value="Genomic_DNA"/>
</dbReference>
<evidence type="ECO:0000313" key="6">
    <source>
        <dbReference type="Proteomes" id="UP000220797"/>
    </source>
</evidence>
<keyword evidence="2" id="KW-0175">Coiled coil</keyword>
<comment type="caution">
    <text evidence="5">The sequence shown here is derived from an EMBL/GenBank/DDBJ whole genome shotgun (WGS) entry which is preliminary data.</text>
</comment>
<dbReference type="Gene3D" id="1.20.930.10">
    <property type="entry name" value="Conserved domain common to transcription factors TFIIS, elongin A, CRSP70"/>
    <property type="match status" value="1"/>
</dbReference>
<evidence type="ECO:0000256" key="2">
    <source>
        <dbReference type="SAM" id="Coils"/>
    </source>
</evidence>
<dbReference type="OrthoDB" id="378545at2759"/>
<sequence length="1535" mass="178995">MENFLKENNANDIPKNETKKNIGNKNIKNNVNNLSLNENKDLNVLVEKKNITDENNIVKKNKTINEQKSNILKTKDLSLSMNSNMKSSEYNNMQFKTKPSNNIINKKKNKEELKIGKKKVNELQEKLVNKYNNINKDTLSKMSNKESEIMQKDKENSVNIINHETEKDNKQIILELKNTLNINDNLNSSNQIDGLTSDEVKILDNWYFANKLKIITCLFEDKPLNINLLNSLYSIHPYFKNNKSKIIIYLKSVKKKHENSLKQAKKNEKEEKEKNIGLNCKNVILNLLENNIENLVQKEYMTKLITLIKNENNYVNLKHYFNFLLTSQINMYDIFLEQNGLLCVKCILQRIAKNKLIKKSTVLLIHILNFLKKLNITFDHLKYTLIGIPINFIARNKLDEQNDMDYRSDNQTVISIAKELINKWKLIRDKTLNSKDGNHVNKNVRKNIINQVENKIEKSENNLEKDNKSGVSSVSYEKKSKNEIILKNISNDNNINENNNKINNINLFKNTTNSTNNSQLSSNYTKNIIGNNKKLVNEDKEKSKNKNSSKCAESKNIMLEIIDTLNEEYEKKKKRHLEYKKAKIEGKIKRFSALKNNSENNKNDNLLVDLKNISKLDFDNALNKKIKIKDIEGINNNFGDPKNNIQNYNYKINKTSNNNIPFDNYKMKENYAVNHNLQNQNPHEFSKESYKNILHHHSFNRNKQSQVNIKDKENLVDSRIYLNKYNTYDIDTMNSNYISNSINKNIMKNNINSVKNKNDNENNYKRNEINNNSNMNNVNNINYLNKQIFSNSAYYNIQDKHINPDYKVKSDGTTPPNNIFRKSLNENFNNFSVSKNENTTKNNIDENNYNFMKDNIYDPLKFINKNSNKYSYNKSFECDNLQETNKINTKNLFKDPFEYYSSNQHDTNEVNQTDLKTITNKVNDSNKNNISVNNNTYNMYISNNYLNYMQNDLNLSMYNNPLNLLNYENTLQNKENSSFFCSSNLNESSKKNNPNIFNNLSNDIVNVNEKNINYNNIYNNMYSNNNLSNSLDKNATQVDINDNTHINSPPGLIKQVEPIEKGTCLNIVDTNPTNDNLLYNTSENNYSNMKEDKVNRSEHIRICGNNSSSLYNSNLNNSNIERNELTDNHIYDINNNLVETKNQEVHEENTKTDYYNFENNLSTSNYLSNECYKLNSKDVQIINNNLKDISKNSNTNGNEKNNNKIHLENKDNIYNQYNQKIDEFNNVNMKSNYELLDTKGMLEKSLNEIFKNFKNLEDIKVTYKISIKDNCYPSKIYDDIEVLKNDLIINFNYDKSETVYVYLKSNLSNVEKKSNLERMKIYNNSPHELDDAYNNLRNTEDINEICNINNISNVNNINNISNVNNLNNISNVNNLNNISNVNNLNNIDNLNNNFNILPLPELFNPPNLNELKFPFIPIISNLPSSPKIMPPMLFPYNSANEYKEQSINNITSTPNTTMNSAFSSNNKLYRSFDEFIKIFDEDIQKILLKNRDLANLLMNKPNVVNKMLKGPQHINEALSSLEEELKSWNKSNLNS</sequence>
<name>A0A1J1GVM2_PLAGA</name>
<keyword evidence="6" id="KW-1185">Reference proteome</keyword>
<dbReference type="VEuPathDB" id="PlasmoDB:PGAL8A_00418300"/>
<feature type="region of interest" description="Disordered" evidence="3">
    <location>
        <begin position="1"/>
        <end position="21"/>
    </location>
</feature>
<proteinExistence type="predicted"/>
<comment type="subcellular location">
    <subcellularLocation>
        <location evidence="1">Nucleus</location>
    </subcellularLocation>
</comment>
<feature type="coiled-coil region" evidence="2">
    <location>
        <begin position="442"/>
        <end position="469"/>
    </location>
</feature>
<gene>
    <name evidence="5" type="ORF">PGAL8A_00418300</name>
</gene>
<reference evidence="5" key="1">
    <citation type="submission" date="2015-04" db="EMBL/GenBank/DDBJ databases">
        <authorList>
            <consortium name="Pathogen Informatics"/>
        </authorList>
    </citation>
    <scope>NUCLEOTIDE SEQUENCE [LARGE SCALE GENOMIC DNA]</scope>
    <source>
        <strain evidence="5">8A</strain>
    </source>
</reference>
<dbReference type="Pfam" id="PF08711">
    <property type="entry name" value="Med26"/>
    <property type="match status" value="1"/>
</dbReference>
<accession>A0A1J1GVM2</accession>
<dbReference type="InterPro" id="IPR035441">
    <property type="entry name" value="TFIIS/LEDGF_dom_sf"/>
</dbReference>
<dbReference type="RefSeq" id="XP_028529406.1">
    <property type="nucleotide sequence ID" value="XM_028672900.1"/>
</dbReference>
<evidence type="ECO:0000313" key="5">
    <source>
        <dbReference type="EMBL" id="CRG96602.1"/>
    </source>
</evidence>
<feature type="compositionally biased region" description="Polar residues" evidence="3">
    <location>
        <begin position="1"/>
        <end position="11"/>
    </location>
</feature>
<dbReference type="PROSITE" id="PS51319">
    <property type="entry name" value="TFIIS_N"/>
    <property type="match status" value="1"/>
</dbReference>
<evidence type="ECO:0000256" key="3">
    <source>
        <dbReference type="SAM" id="MobiDB-lite"/>
    </source>
</evidence>
<dbReference type="Proteomes" id="UP000220797">
    <property type="component" value="Unassembled WGS sequence"/>
</dbReference>
<feature type="coiled-coil region" evidence="2">
    <location>
        <begin position="250"/>
        <end position="298"/>
    </location>
</feature>
<protein>
    <recommendedName>
        <fullName evidence="4">TFIIS N-terminal domain-containing protein</fullName>
    </recommendedName>
</protein>
<evidence type="ECO:0000256" key="1">
    <source>
        <dbReference type="PROSITE-ProRule" id="PRU00649"/>
    </source>
</evidence>
<dbReference type="InterPro" id="IPR017923">
    <property type="entry name" value="TFIIS_N"/>
</dbReference>
<feature type="coiled-coil region" evidence="2">
    <location>
        <begin position="555"/>
        <end position="582"/>
    </location>
</feature>
<dbReference type="GO" id="GO:0005634">
    <property type="term" value="C:nucleus"/>
    <property type="evidence" value="ECO:0007669"/>
    <property type="project" value="UniProtKB-SubCell"/>
</dbReference>